<dbReference type="PANTHER" id="PTHR33065:SF61">
    <property type="entry name" value="EXPRESSED PROTEIN"/>
    <property type="match status" value="1"/>
</dbReference>
<reference evidence="2" key="1">
    <citation type="submission" date="2023-07" db="EMBL/GenBank/DDBJ databases">
        <title>A chromosome-level genome assembly of Lolium multiflorum.</title>
        <authorList>
            <person name="Chen Y."/>
            <person name="Copetti D."/>
            <person name="Kolliker R."/>
            <person name="Studer B."/>
        </authorList>
    </citation>
    <scope>NUCLEOTIDE SEQUENCE</scope>
    <source>
        <strain evidence="2">02402/16</strain>
        <tissue evidence="2">Leaf</tissue>
    </source>
</reference>
<dbReference type="Pfam" id="PF20241">
    <property type="entry name" value="DUF6598"/>
    <property type="match status" value="1"/>
</dbReference>
<evidence type="ECO:0000313" key="3">
    <source>
        <dbReference type="Proteomes" id="UP001231189"/>
    </source>
</evidence>
<organism evidence="2 3">
    <name type="scientific">Lolium multiflorum</name>
    <name type="common">Italian ryegrass</name>
    <name type="synonym">Lolium perenne subsp. multiflorum</name>
    <dbReference type="NCBI Taxonomy" id="4521"/>
    <lineage>
        <taxon>Eukaryota</taxon>
        <taxon>Viridiplantae</taxon>
        <taxon>Streptophyta</taxon>
        <taxon>Embryophyta</taxon>
        <taxon>Tracheophyta</taxon>
        <taxon>Spermatophyta</taxon>
        <taxon>Magnoliopsida</taxon>
        <taxon>Liliopsida</taxon>
        <taxon>Poales</taxon>
        <taxon>Poaceae</taxon>
        <taxon>BOP clade</taxon>
        <taxon>Pooideae</taxon>
        <taxon>Poodae</taxon>
        <taxon>Poeae</taxon>
        <taxon>Poeae Chloroplast Group 2 (Poeae type)</taxon>
        <taxon>Loliodinae</taxon>
        <taxon>Loliinae</taxon>
        <taxon>Lolium</taxon>
    </lineage>
</organism>
<dbReference type="AlphaFoldDB" id="A0AAD8T373"/>
<name>A0AAD8T373_LOLMU</name>
<dbReference type="InterPro" id="IPR001938">
    <property type="entry name" value="Thaumatin"/>
</dbReference>
<dbReference type="PIRSF" id="PIRSF002703">
    <property type="entry name" value="Thaumatin"/>
    <property type="match status" value="1"/>
</dbReference>
<evidence type="ECO:0000259" key="1">
    <source>
        <dbReference type="Pfam" id="PF20241"/>
    </source>
</evidence>
<dbReference type="PANTHER" id="PTHR33065">
    <property type="entry name" value="OS07G0486400 PROTEIN"/>
    <property type="match status" value="1"/>
</dbReference>
<dbReference type="EMBL" id="JAUUTY010000003">
    <property type="protein sequence ID" value="KAK1669121.1"/>
    <property type="molecule type" value="Genomic_DNA"/>
</dbReference>
<gene>
    <name evidence="2" type="ORF">QYE76_057280</name>
</gene>
<feature type="domain" description="DUF6598" evidence="1">
    <location>
        <begin position="3"/>
        <end position="187"/>
    </location>
</feature>
<comment type="caution">
    <text evidence="2">The sequence shown here is derived from an EMBL/GenBank/DDBJ whole genome shotgun (WGS) entry which is preliminary data.</text>
</comment>
<proteinExistence type="predicted"/>
<dbReference type="InterPro" id="IPR046533">
    <property type="entry name" value="DUF6598"/>
</dbReference>
<dbReference type="Proteomes" id="UP001231189">
    <property type="component" value="Unassembled WGS sequence"/>
</dbReference>
<evidence type="ECO:0000313" key="2">
    <source>
        <dbReference type="EMBL" id="KAK1669121.1"/>
    </source>
</evidence>
<protein>
    <recommendedName>
        <fullName evidence="1">DUF6598 domain-containing protein</fullName>
    </recommendedName>
</protein>
<keyword evidence="3" id="KW-1185">Reference proteome</keyword>
<accession>A0AAD8T373</accession>
<sequence length="200" mass="22302">MQSADVEVDLKVKGTIESEDRDLSFLVVSHKNDGSSSSYVFDRVETSKLSTLELTFGHIVNSVEATISMQVVRGSWPHGFRGVFTACTTDIDGLEVLMMSSRDDELPVDDEGEVKLSHRVVSVEFSRPMARHKKANHKKPKLKVSGQALHTEGEKDALKDDVVFTSKKTGRSQQMLRIGSCEMKVMVAWSLLSTFKCTYE</sequence>